<evidence type="ECO:0000313" key="2">
    <source>
        <dbReference type="EMBL" id="OZC10527.1"/>
    </source>
</evidence>
<dbReference type="Pfam" id="PF00092">
    <property type="entry name" value="VWA"/>
    <property type="match status" value="1"/>
</dbReference>
<evidence type="ECO:0000259" key="1">
    <source>
        <dbReference type="PROSITE" id="PS50234"/>
    </source>
</evidence>
<dbReference type="PANTHER" id="PTHR24020">
    <property type="entry name" value="COLLAGEN ALPHA"/>
    <property type="match status" value="1"/>
</dbReference>
<name>A0A238BZ23_9BILA</name>
<dbReference type="OrthoDB" id="6132182at2759"/>
<keyword evidence="3" id="KW-1185">Reference proteome</keyword>
<accession>A0A238BZ23</accession>
<dbReference type="Gene3D" id="3.40.50.410">
    <property type="entry name" value="von Willebrand factor, type A domain"/>
    <property type="match status" value="1"/>
</dbReference>
<dbReference type="EMBL" id="KZ269985">
    <property type="protein sequence ID" value="OZC10527.1"/>
    <property type="molecule type" value="Genomic_DNA"/>
</dbReference>
<dbReference type="InterPro" id="IPR002035">
    <property type="entry name" value="VWF_A"/>
</dbReference>
<dbReference type="SUPFAM" id="SSF53300">
    <property type="entry name" value="vWA-like"/>
    <property type="match status" value="1"/>
</dbReference>
<sequence>MISLKLRETIEIYAINLLCCPKFDTNKEKKQWSIIEYSSPLRRRVKLPFTAHKNRRKIIEAIQKLPFFAGVTATGAALQLALEVLHSRRSNVLTNVVVLTDGFSYDYVEQPSMMLHRLPNVQTFTATVTETWRQLYLKKGKD</sequence>
<dbReference type="Proteomes" id="UP000242913">
    <property type="component" value="Unassembled WGS sequence"/>
</dbReference>
<evidence type="ECO:0000313" key="3">
    <source>
        <dbReference type="Proteomes" id="UP000242913"/>
    </source>
</evidence>
<proteinExistence type="predicted"/>
<dbReference type="AlphaFoldDB" id="A0A238BZ23"/>
<dbReference type="InterPro" id="IPR036465">
    <property type="entry name" value="vWFA_dom_sf"/>
</dbReference>
<reference evidence="2 3" key="1">
    <citation type="submission" date="2015-12" db="EMBL/GenBank/DDBJ databases">
        <title>Draft genome of the nematode, Onchocerca flexuosa.</title>
        <authorList>
            <person name="Mitreva M."/>
        </authorList>
    </citation>
    <scope>NUCLEOTIDE SEQUENCE [LARGE SCALE GENOMIC DNA]</scope>
    <source>
        <strain evidence="2">Red Deer</strain>
    </source>
</reference>
<gene>
    <name evidence="2" type="ORF">X798_02276</name>
</gene>
<protein>
    <submittedName>
        <fullName evidence="2">von Willebrand factor type A domain protein</fullName>
    </submittedName>
</protein>
<dbReference type="InterPro" id="IPR050525">
    <property type="entry name" value="ECM_Assembly_Org"/>
</dbReference>
<feature type="domain" description="VWFA" evidence="1">
    <location>
        <begin position="22"/>
        <end position="128"/>
    </location>
</feature>
<organism evidence="2 3">
    <name type="scientific">Onchocerca flexuosa</name>
    <dbReference type="NCBI Taxonomy" id="387005"/>
    <lineage>
        <taxon>Eukaryota</taxon>
        <taxon>Metazoa</taxon>
        <taxon>Ecdysozoa</taxon>
        <taxon>Nematoda</taxon>
        <taxon>Chromadorea</taxon>
        <taxon>Rhabditida</taxon>
        <taxon>Spirurina</taxon>
        <taxon>Spiruromorpha</taxon>
        <taxon>Filarioidea</taxon>
        <taxon>Onchocercidae</taxon>
        <taxon>Onchocerca</taxon>
    </lineage>
</organism>
<dbReference type="PANTHER" id="PTHR24020:SF84">
    <property type="entry name" value="VWFA DOMAIN-CONTAINING PROTEIN"/>
    <property type="match status" value="1"/>
</dbReference>
<dbReference type="PROSITE" id="PS50234">
    <property type="entry name" value="VWFA"/>
    <property type="match status" value="1"/>
</dbReference>